<organism evidence="2 3">
    <name type="scientific">Bradyrhizobium arachidis</name>
    <dbReference type="NCBI Taxonomy" id="858423"/>
    <lineage>
        <taxon>Bacteria</taxon>
        <taxon>Pseudomonadati</taxon>
        <taxon>Pseudomonadota</taxon>
        <taxon>Alphaproteobacteria</taxon>
        <taxon>Hyphomicrobiales</taxon>
        <taxon>Nitrobacteraceae</taxon>
        <taxon>Bradyrhizobium</taxon>
    </lineage>
</organism>
<keyword evidence="1" id="KW-0472">Membrane</keyword>
<proteinExistence type="predicted"/>
<keyword evidence="1" id="KW-1133">Transmembrane helix</keyword>
<feature type="transmembrane region" description="Helical" evidence="1">
    <location>
        <begin position="41"/>
        <end position="63"/>
    </location>
</feature>
<evidence type="ECO:0000313" key="2">
    <source>
        <dbReference type="EMBL" id="QOZ65941.1"/>
    </source>
</evidence>
<evidence type="ECO:0000256" key="1">
    <source>
        <dbReference type="SAM" id="Phobius"/>
    </source>
</evidence>
<dbReference type="KEGG" id="barh:WN72_05600"/>
<dbReference type="EMBL" id="CP030050">
    <property type="protein sequence ID" value="QOZ65941.1"/>
    <property type="molecule type" value="Genomic_DNA"/>
</dbReference>
<dbReference type="AlphaFoldDB" id="A0AAE7NKC1"/>
<gene>
    <name evidence="2" type="ORF">WN72_05600</name>
</gene>
<reference evidence="2 3" key="1">
    <citation type="submission" date="2018-06" db="EMBL/GenBank/DDBJ databases">
        <title>Comparative genomics of Bradyrhizobium nodulating Arachidis hypogaea.</title>
        <authorList>
            <person name="Li Y."/>
        </authorList>
    </citation>
    <scope>NUCLEOTIDE SEQUENCE [LARGE SCALE GENOMIC DNA]</scope>
    <source>
        <strain evidence="2 3">CCBAU 051107</strain>
    </source>
</reference>
<dbReference type="Proteomes" id="UP000594015">
    <property type="component" value="Chromosome"/>
</dbReference>
<evidence type="ECO:0000313" key="3">
    <source>
        <dbReference type="Proteomes" id="UP000594015"/>
    </source>
</evidence>
<name>A0AAE7NKC1_9BRAD</name>
<accession>A0AAE7NKC1</accession>
<protein>
    <submittedName>
        <fullName evidence="2">Uncharacterized protein</fullName>
    </submittedName>
</protein>
<keyword evidence="1" id="KW-0812">Transmembrane</keyword>
<sequence>MSSTRSQPTHSRRLLLVWIRVSERRQFGGALRTSAGVIAEIVVSALTAPVMMIFKSIAVWTAFSLGE</sequence>